<keyword evidence="5" id="KW-0325">Glycoprotein</keyword>
<proteinExistence type="predicted"/>
<comment type="caution">
    <text evidence="9">The sequence shown here is derived from an EMBL/GenBank/DDBJ whole genome shotgun (WGS) entry which is preliminary data.</text>
</comment>
<evidence type="ECO:0000256" key="1">
    <source>
        <dbReference type="ARBA" id="ARBA00004609"/>
    </source>
</evidence>
<dbReference type="PANTHER" id="PTHR43123:SF1">
    <property type="entry name" value="POLYSACCHARIDE DEACETYLASE-RELATED"/>
    <property type="match status" value="1"/>
</dbReference>
<sequence>MSSADEPVYIPPRDFVGYGVEPPSTPWPNGAKIAVTFVLNYEEGAEATPWNGDEHSCDNLHELHYERPPTTNGQRDIMVEEMFEYGIRQGLPRLMKQFRKYGWQWTTWACGRALEVTQPYAKMMIEDGHEIACHGNRWRIHGDNADEERAHINASFDRLQAATGLSNVPTGWFLGNGGPRQKLVRAQVHKARGVPLLYCSDTYASDTPFWIPDPLAELYGEKDEGMLMIPYSLCTNDHRFFVAGGAGVSAPQDFFELLQGEFDQLYEEGANGAPKMMTIAIHNRFICKPGRFMALKRFMAYIAEKPDVWVCTRQEIAKFWRENHPYDKVGPTHKLHNLDDIE</sequence>
<dbReference type="RefSeq" id="XP_052947930.1">
    <property type="nucleotide sequence ID" value="XM_053086606.1"/>
</dbReference>
<feature type="domain" description="NodB homology" evidence="8">
    <location>
        <begin position="78"/>
        <end position="165"/>
    </location>
</feature>
<protein>
    <recommendedName>
        <fullName evidence="8">NodB homology domain-containing protein</fullName>
    </recommendedName>
</protein>
<evidence type="ECO:0000256" key="2">
    <source>
        <dbReference type="ARBA" id="ARBA00022475"/>
    </source>
</evidence>
<dbReference type="PANTHER" id="PTHR43123">
    <property type="entry name" value="POLYSACCHARIDE DEACETYLASE-RELATED"/>
    <property type="match status" value="1"/>
</dbReference>
<evidence type="ECO:0000313" key="10">
    <source>
        <dbReference type="Proteomes" id="UP001164286"/>
    </source>
</evidence>
<keyword evidence="10" id="KW-1185">Reference proteome</keyword>
<dbReference type="AlphaFoldDB" id="A0AA38HBG6"/>
<dbReference type="GeneID" id="77725807"/>
<dbReference type="EMBL" id="JAKWFO010000003">
    <property type="protein sequence ID" value="KAI9638153.1"/>
    <property type="molecule type" value="Genomic_DNA"/>
</dbReference>
<organism evidence="9 10">
    <name type="scientific">Dioszegia hungarica</name>
    <dbReference type="NCBI Taxonomy" id="4972"/>
    <lineage>
        <taxon>Eukaryota</taxon>
        <taxon>Fungi</taxon>
        <taxon>Dikarya</taxon>
        <taxon>Basidiomycota</taxon>
        <taxon>Agaricomycotina</taxon>
        <taxon>Tremellomycetes</taxon>
        <taxon>Tremellales</taxon>
        <taxon>Bulleribasidiaceae</taxon>
        <taxon>Dioszegia</taxon>
    </lineage>
</organism>
<keyword evidence="2" id="KW-1003">Cell membrane</keyword>
<reference evidence="9" key="1">
    <citation type="journal article" date="2022" name="G3 (Bethesda)">
        <title>High quality genome of the basidiomycete yeast Dioszegia hungarica PDD-24b-2 isolated from cloud water.</title>
        <authorList>
            <person name="Jarrige D."/>
            <person name="Haridas S."/>
            <person name="Bleykasten-Grosshans C."/>
            <person name="Joly M."/>
            <person name="Nadalig T."/>
            <person name="Sancelme M."/>
            <person name="Vuilleumier S."/>
            <person name="Grigoriev I.V."/>
            <person name="Amato P."/>
            <person name="Bringel F."/>
        </authorList>
    </citation>
    <scope>NUCLEOTIDE SEQUENCE</scope>
    <source>
        <strain evidence="9">PDD-24b-2</strain>
    </source>
</reference>
<dbReference type="Proteomes" id="UP001164286">
    <property type="component" value="Unassembled WGS sequence"/>
</dbReference>
<dbReference type="GO" id="GO:0098552">
    <property type="term" value="C:side of membrane"/>
    <property type="evidence" value="ECO:0007669"/>
    <property type="project" value="UniProtKB-KW"/>
</dbReference>
<keyword evidence="3" id="KW-0336">GPI-anchor</keyword>
<dbReference type="SUPFAM" id="SSF88713">
    <property type="entry name" value="Glycoside hydrolase/deacetylase"/>
    <property type="match status" value="1"/>
</dbReference>
<accession>A0AA38HBG6</accession>
<keyword evidence="7" id="KW-0961">Cell wall biogenesis/degradation</keyword>
<dbReference type="InterPro" id="IPR002509">
    <property type="entry name" value="NODB_dom"/>
</dbReference>
<name>A0AA38HBG6_9TREE</name>
<evidence type="ECO:0000259" key="8">
    <source>
        <dbReference type="Pfam" id="PF01522"/>
    </source>
</evidence>
<keyword evidence="4" id="KW-0472">Membrane</keyword>
<gene>
    <name evidence="9" type="ORF">MKK02DRAFT_22669</name>
</gene>
<keyword evidence="6" id="KW-0449">Lipoprotein</keyword>
<dbReference type="Pfam" id="PF01522">
    <property type="entry name" value="Polysacc_deac_1"/>
    <property type="match status" value="1"/>
</dbReference>
<evidence type="ECO:0000256" key="5">
    <source>
        <dbReference type="ARBA" id="ARBA00023180"/>
    </source>
</evidence>
<comment type="subcellular location">
    <subcellularLocation>
        <location evidence="1">Cell membrane</location>
        <topology evidence="1">Lipid-anchor</topology>
        <topology evidence="1">GPI-anchor</topology>
    </subcellularLocation>
</comment>
<dbReference type="GO" id="GO:0005886">
    <property type="term" value="C:plasma membrane"/>
    <property type="evidence" value="ECO:0007669"/>
    <property type="project" value="UniProtKB-SubCell"/>
</dbReference>
<evidence type="ECO:0000256" key="4">
    <source>
        <dbReference type="ARBA" id="ARBA00023136"/>
    </source>
</evidence>
<evidence type="ECO:0000256" key="3">
    <source>
        <dbReference type="ARBA" id="ARBA00022622"/>
    </source>
</evidence>
<evidence type="ECO:0000313" key="9">
    <source>
        <dbReference type="EMBL" id="KAI9638153.1"/>
    </source>
</evidence>
<dbReference type="GO" id="GO:0071555">
    <property type="term" value="P:cell wall organization"/>
    <property type="evidence" value="ECO:0007669"/>
    <property type="project" value="UniProtKB-KW"/>
</dbReference>
<dbReference type="GO" id="GO:0016810">
    <property type="term" value="F:hydrolase activity, acting on carbon-nitrogen (but not peptide) bonds"/>
    <property type="evidence" value="ECO:0007669"/>
    <property type="project" value="InterPro"/>
</dbReference>
<evidence type="ECO:0000256" key="6">
    <source>
        <dbReference type="ARBA" id="ARBA00023288"/>
    </source>
</evidence>
<dbReference type="InterPro" id="IPR011330">
    <property type="entry name" value="Glyco_hydro/deAcase_b/a-brl"/>
</dbReference>
<dbReference type="GO" id="GO:0005975">
    <property type="term" value="P:carbohydrate metabolic process"/>
    <property type="evidence" value="ECO:0007669"/>
    <property type="project" value="InterPro"/>
</dbReference>
<dbReference type="Gene3D" id="3.20.20.370">
    <property type="entry name" value="Glycoside hydrolase/deacetylase"/>
    <property type="match status" value="1"/>
</dbReference>
<evidence type="ECO:0000256" key="7">
    <source>
        <dbReference type="ARBA" id="ARBA00023316"/>
    </source>
</evidence>